<organism evidence="1 2">
    <name type="scientific">Catharanthus roseus</name>
    <name type="common">Madagascar periwinkle</name>
    <name type="synonym">Vinca rosea</name>
    <dbReference type="NCBI Taxonomy" id="4058"/>
    <lineage>
        <taxon>Eukaryota</taxon>
        <taxon>Viridiplantae</taxon>
        <taxon>Streptophyta</taxon>
        <taxon>Embryophyta</taxon>
        <taxon>Tracheophyta</taxon>
        <taxon>Spermatophyta</taxon>
        <taxon>Magnoliopsida</taxon>
        <taxon>eudicotyledons</taxon>
        <taxon>Gunneridae</taxon>
        <taxon>Pentapetalae</taxon>
        <taxon>asterids</taxon>
        <taxon>lamiids</taxon>
        <taxon>Gentianales</taxon>
        <taxon>Apocynaceae</taxon>
        <taxon>Rauvolfioideae</taxon>
        <taxon>Vinceae</taxon>
        <taxon>Catharanthinae</taxon>
        <taxon>Catharanthus</taxon>
    </lineage>
</organism>
<dbReference type="Proteomes" id="UP001060085">
    <property type="component" value="Linkage Group LG06"/>
</dbReference>
<sequence>MDARFEDLLPIMAKNLGGEGLMNELCNGFQLLMDGDKGVVTFDSLKKNSSAILGLQNFQDDEIGSMIKEGDIDGDGALNQLEFCILMFRLSPQLMNGAERLLEEAFLQDLMR</sequence>
<evidence type="ECO:0000313" key="1">
    <source>
        <dbReference type="EMBL" id="KAI5656901.1"/>
    </source>
</evidence>
<evidence type="ECO:0000313" key="2">
    <source>
        <dbReference type="Proteomes" id="UP001060085"/>
    </source>
</evidence>
<dbReference type="EMBL" id="CM044706">
    <property type="protein sequence ID" value="KAI5656901.1"/>
    <property type="molecule type" value="Genomic_DNA"/>
</dbReference>
<name>A0ACC0A8I8_CATRO</name>
<reference evidence="2" key="1">
    <citation type="journal article" date="2023" name="Nat. Plants">
        <title>Single-cell RNA sequencing provides a high-resolution roadmap for understanding the multicellular compartmentation of specialized metabolism.</title>
        <authorList>
            <person name="Sun S."/>
            <person name="Shen X."/>
            <person name="Li Y."/>
            <person name="Li Y."/>
            <person name="Wang S."/>
            <person name="Li R."/>
            <person name="Zhang H."/>
            <person name="Shen G."/>
            <person name="Guo B."/>
            <person name="Wei J."/>
            <person name="Xu J."/>
            <person name="St-Pierre B."/>
            <person name="Chen S."/>
            <person name="Sun C."/>
        </authorList>
    </citation>
    <scope>NUCLEOTIDE SEQUENCE [LARGE SCALE GENOMIC DNA]</scope>
</reference>
<protein>
    <submittedName>
        <fullName evidence="1">Uncharacterized protein</fullName>
    </submittedName>
</protein>
<proteinExistence type="predicted"/>
<keyword evidence="2" id="KW-1185">Reference proteome</keyword>
<accession>A0ACC0A8I8</accession>
<gene>
    <name evidence="1" type="ORF">M9H77_25694</name>
</gene>
<comment type="caution">
    <text evidence="1">The sequence shown here is derived from an EMBL/GenBank/DDBJ whole genome shotgun (WGS) entry which is preliminary data.</text>
</comment>